<dbReference type="Proteomes" id="UP001254608">
    <property type="component" value="Unassembled WGS sequence"/>
</dbReference>
<sequence length="75" mass="7912">MIDNNGDAVEDITFQFRFTNTDKGLSLPIGPDGSDVAVPLLNIGGIGPNAEDTDNLGLILTLILTKWGNPSGKWG</sequence>
<gene>
    <name evidence="1" type="ORF">RM530_00420</name>
</gene>
<accession>A0ABU2WD81</accession>
<evidence type="ECO:0000313" key="1">
    <source>
        <dbReference type="EMBL" id="MDT0495832.1"/>
    </source>
</evidence>
<reference evidence="1 2" key="1">
    <citation type="submission" date="2023-09" db="EMBL/GenBank/DDBJ databases">
        <authorList>
            <person name="Rey-Velasco X."/>
        </authorList>
    </citation>
    <scope>NUCLEOTIDE SEQUENCE [LARGE SCALE GENOMIC DNA]</scope>
    <source>
        <strain evidence="1 2">W345</strain>
    </source>
</reference>
<evidence type="ECO:0000313" key="2">
    <source>
        <dbReference type="Proteomes" id="UP001254608"/>
    </source>
</evidence>
<proteinExistence type="predicted"/>
<dbReference type="EMBL" id="JAVRIC010000001">
    <property type="protein sequence ID" value="MDT0495832.1"/>
    <property type="molecule type" value="Genomic_DNA"/>
</dbReference>
<organism evidence="1 2">
    <name type="scientific">Banduia mediterranea</name>
    <dbReference type="NCBI Taxonomy" id="3075609"/>
    <lineage>
        <taxon>Bacteria</taxon>
        <taxon>Pseudomonadati</taxon>
        <taxon>Pseudomonadota</taxon>
        <taxon>Gammaproteobacteria</taxon>
        <taxon>Nevskiales</taxon>
        <taxon>Algiphilaceae</taxon>
        <taxon>Banduia</taxon>
    </lineage>
</organism>
<comment type="caution">
    <text evidence="1">The sequence shown here is derived from an EMBL/GenBank/DDBJ whole genome shotgun (WGS) entry which is preliminary data.</text>
</comment>
<dbReference type="RefSeq" id="WP_311363224.1">
    <property type="nucleotide sequence ID" value="NZ_JAVRIC010000001.1"/>
</dbReference>
<protein>
    <submittedName>
        <fullName evidence="1">Uncharacterized protein</fullName>
    </submittedName>
</protein>
<keyword evidence="2" id="KW-1185">Reference proteome</keyword>
<name>A0ABU2WD81_9GAMM</name>